<sequence>MFIGAIFSNMIIGLTGTPGTGKTSVSRLLQEHGYNMLYLTDLIKDECLYSEVDEGRDTLVADMDRVFSRVCELVGDDEGVNIIDSHMAHHIADVVIVLRTAPSDLRERLNLRDYSDAKIEENVEAECLDVILVESVEWCQKVYEIDTTGRMAEDVVSDVEEIISGVLSGNDAEVYQKYMPGSFDWSGGIL</sequence>
<dbReference type="PANTHER" id="PTHR12595:SF0">
    <property type="entry name" value="ADENYLATE KINASE ISOENZYME 6"/>
    <property type="match status" value="1"/>
</dbReference>
<comment type="catalytic activity">
    <reaction evidence="7">
        <text>AMP + ATP = 2 ADP</text>
        <dbReference type="Rhea" id="RHEA:12973"/>
        <dbReference type="ChEBI" id="CHEBI:30616"/>
        <dbReference type="ChEBI" id="CHEBI:456215"/>
        <dbReference type="ChEBI" id="CHEBI:456216"/>
        <dbReference type="EC" id="2.7.4.3"/>
    </reaction>
</comment>
<comment type="function">
    <text evidence="7">Broad-specificity nucleoside monophosphate (NMP) kinase that catalyzes the reversible transfer of the terminal phosphate group between nucleoside triphosphates and monophosphates. Has also ATPase activity. Involved in the late maturation steps of the 30S ribosomal particles, specifically 16S rRNA maturation. While NMP activity is not required for ribosome maturation, ATPase activity is. Associates transiently with small ribosomal subunit protein uS11. ATP hydrolysis breaks the interaction with uS11. May temporarily remove uS11 from the ribosome to enable a conformational change of the ribosomal RNA that is needed for the final maturation step of the small ribosomal subunit.</text>
</comment>
<evidence type="ECO:0000256" key="7">
    <source>
        <dbReference type="HAMAP-Rule" id="MF_00039"/>
    </source>
</evidence>
<keyword evidence="4 7" id="KW-0547">Nucleotide-binding</keyword>
<dbReference type="EC" id="2.7.4.3" evidence="7"/>
<evidence type="ECO:0000256" key="3">
    <source>
        <dbReference type="ARBA" id="ARBA00022679"/>
    </source>
</evidence>
<feature type="binding site" evidence="7">
    <location>
        <position position="24"/>
    </location>
    <ligand>
        <name>ATP</name>
        <dbReference type="ChEBI" id="CHEBI:30616"/>
    </ligand>
</feature>
<dbReference type="PANTHER" id="PTHR12595">
    <property type="entry name" value="POS9-ACTIVATING FACTOR FAP7-RELATED"/>
    <property type="match status" value="1"/>
</dbReference>
<dbReference type="STRING" id="259564.Mbur_2367"/>
<dbReference type="HAMAP" id="MF_00039">
    <property type="entry name" value="Adenylate_kinase_AK6"/>
    <property type="match status" value="1"/>
</dbReference>
<dbReference type="AlphaFoldDB" id="Q12TK7"/>
<keyword evidence="5 7" id="KW-0418">Kinase</keyword>
<dbReference type="GO" id="GO:0006364">
    <property type="term" value="P:rRNA processing"/>
    <property type="evidence" value="ECO:0007669"/>
    <property type="project" value="UniProtKB-KW"/>
</dbReference>
<accession>Q12TK7</accession>
<feature type="binding site" evidence="7">
    <location>
        <position position="22"/>
    </location>
    <ligand>
        <name>ATP</name>
        <dbReference type="ChEBI" id="CHEBI:30616"/>
    </ligand>
</feature>
<dbReference type="Proteomes" id="UP000001979">
    <property type="component" value="Chromosome"/>
</dbReference>
<evidence type="ECO:0000256" key="5">
    <source>
        <dbReference type="ARBA" id="ARBA00022777"/>
    </source>
</evidence>
<comment type="catalytic activity">
    <reaction evidence="7">
        <text>ATP + H2O = ADP + phosphate + H(+)</text>
        <dbReference type="Rhea" id="RHEA:13065"/>
        <dbReference type="ChEBI" id="CHEBI:15377"/>
        <dbReference type="ChEBI" id="CHEBI:15378"/>
        <dbReference type="ChEBI" id="CHEBI:30616"/>
        <dbReference type="ChEBI" id="CHEBI:43474"/>
        <dbReference type="ChEBI" id="CHEBI:456216"/>
    </reaction>
</comment>
<dbReference type="GO" id="GO:0016887">
    <property type="term" value="F:ATP hydrolysis activity"/>
    <property type="evidence" value="ECO:0007669"/>
    <property type="project" value="InterPro"/>
</dbReference>
<feature type="region of interest" description="LID" evidence="7">
    <location>
        <begin position="111"/>
        <end position="121"/>
    </location>
</feature>
<organism evidence="8 9">
    <name type="scientific">Methanococcoides burtonii (strain DSM 6242 / NBRC 107633 / OCM 468 / ACE-M)</name>
    <dbReference type="NCBI Taxonomy" id="259564"/>
    <lineage>
        <taxon>Archaea</taxon>
        <taxon>Methanobacteriati</taxon>
        <taxon>Methanobacteriota</taxon>
        <taxon>Stenosarchaea group</taxon>
        <taxon>Methanomicrobia</taxon>
        <taxon>Methanosarcinales</taxon>
        <taxon>Methanosarcinaceae</taxon>
        <taxon>Methanococcoides</taxon>
    </lineage>
</organism>
<evidence type="ECO:0000256" key="4">
    <source>
        <dbReference type="ARBA" id="ARBA00022741"/>
    </source>
</evidence>
<evidence type="ECO:0000313" key="8">
    <source>
        <dbReference type="EMBL" id="ABE53219.1"/>
    </source>
</evidence>
<feature type="binding site" evidence="7">
    <location>
        <position position="19"/>
    </location>
    <ligand>
        <name>ATP</name>
        <dbReference type="ChEBI" id="CHEBI:30616"/>
    </ligand>
</feature>
<comment type="similarity">
    <text evidence="7">Belongs to the adenylate kinase family. AK6 subfamily.</text>
</comment>
<evidence type="ECO:0000256" key="1">
    <source>
        <dbReference type="ARBA" id="ARBA00022517"/>
    </source>
</evidence>
<comment type="caution">
    <text evidence="7">Lacks conserved residue(s) required for the propagation of feature annotation.</text>
</comment>
<dbReference type="Pfam" id="PF13238">
    <property type="entry name" value="AAA_18"/>
    <property type="match status" value="1"/>
</dbReference>
<dbReference type="InterPro" id="IPR020618">
    <property type="entry name" value="Adenyl_kinase_AK6"/>
</dbReference>
<dbReference type="Gene3D" id="3.40.50.300">
    <property type="entry name" value="P-loop containing nucleotide triphosphate hydrolases"/>
    <property type="match status" value="1"/>
</dbReference>
<evidence type="ECO:0000256" key="2">
    <source>
        <dbReference type="ARBA" id="ARBA00022552"/>
    </source>
</evidence>
<keyword evidence="2 7" id="KW-0698">rRNA processing</keyword>
<evidence type="ECO:0000256" key="6">
    <source>
        <dbReference type="ARBA" id="ARBA00022840"/>
    </source>
</evidence>
<feature type="binding site" evidence="7">
    <location>
        <position position="21"/>
    </location>
    <ligand>
        <name>ATP</name>
        <dbReference type="ChEBI" id="CHEBI:30616"/>
    </ligand>
</feature>
<dbReference type="GO" id="GO:0005524">
    <property type="term" value="F:ATP binding"/>
    <property type="evidence" value="ECO:0007669"/>
    <property type="project" value="UniProtKB-UniRule"/>
</dbReference>
<dbReference type="InterPro" id="IPR027417">
    <property type="entry name" value="P-loop_NTPase"/>
</dbReference>
<dbReference type="SUPFAM" id="SSF52540">
    <property type="entry name" value="P-loop containing nucleoside triphosphate hydrolases"/>
    <property type="match status" value="1"/>
</dbReference>
<keyword evidence="1 7" id="KW-0690">Ribosome biogenesis</keyword>
<feature type="binding site" evidence="7">
    <location>
        <position position="23"/>
    </location>
    <ligand>
        <name>ATP</name>
        <dbReference type="ChEBI" id="CHEBI:30616"/>
    </ligand>
</feature>
<evidence type="ECO:0000313" key="9">
    <source>
        <dbReference type="Proteomes" id="UP000001979"/>
    </source>
</evidence>
<feature type="binding site" evidence="7">
    <location>
        <position position="112"/>
    </location>
    <ligand>
        <name>ATP</name>
        <dbReference type="ChEBI" id="CHEBI:30616"/>
    </ligand>
</feature>
<protein>
    <recommendedName>
        <fullName evidence="7">Putative adenylate kinase</fullName>
        <shortName evidence="7">AK</shortName>
        <ecNumber evidence="7">2.7.4.3</ecNumber>
    </recommendedName>
    <alternativeName>
        <fullName evidence="7">ATP-AMP transphosphorylase</fullName>
    </alternativeName>
</protein>
<dbReference type="KEGG" id="mbu:Mbur_2367"/>
<dbReference type="GO" id="GO:0004017">
    <property type="term" value="F:AMP kinase activity"/>
    <property type="evidence" value="ECO:0007669"/>
    <property type="project" value="UniProtKB-UniRule"/>
</dbReference>
<proteinExistence type="inferred from homology"/>
<dbReference type="EMBL" id="CP000300">
    <property type="protein sequence ID" value="ABE53219.1"/>
    <property type="molecule type" value="Genomic_DNA"/>
</dbReference>
<gene>
    <name evidence="8" type="ordered locus">Mbur_2367</name>
</gene>
<dbReference type="HOGENOM" id="CLU_079096_0_1_2"/>
<keyword evidence="9" id="KW-1185">Reference proteome</keyword>
<reference evidence="9" key="1">
    <citation type="journal article" date="2009" name="ISME J.">
        <title>The genome sequence of the psychrophilic archaeon, Methanococcoides burtonii: the role of genome evolution in cold adaptation.</title>
        <authorList>
            <person name="Allen M.A."/>
            <person name="Lauro F.M."/>
            <person name="Williams T.J."/>
            <person name="Burg D."/>
            <person name="Siddiqui K.S."/>
            <person name="De Francisci D."/>
            <person name="Chong K.W."/>
            <person name="Pilak O."/>
            <person name="Chew H.H."/>
            <person name="De Maere M.Z."/>
            <person name="Ting L."/>
            <person name="Katrib M."/>
            <person name="Ng C."/>
            <person name="Sowers K.R."/>
            <person name="Galperin M.Y."/>
            <person name="Anderson I.J."/>
            <person name="Ivanova N."/>
            <person name="Dalin E."/>
            <person name="Martinez M."/>
            <person name="Lapidus A."/>
            <person name="Hauser L."/>
            <person name="Land M."/>
            <person name="Thomas T."/>
            <person name="Cavicchioli R."/>
        </authorList>
    </citation>
    <scope>NUCLEOTIDE SEQUENCE [LARGE SCALE GENOMIC DNA]</scope>
    <source>
        <strain evidence="9">DSM 6242 / NBRC 107633 / OCM 468 / ACE-M</strain>
    </source>
</reference>
<keyword evidence="3 7" id="KW-0808">Transferase</keyword>
<name>Q12TK7_METBU</name>
<keyword evidence="6 7" id="KW-0067">ATP-binding</keyword>
<dbReference type="GO" id="GO:0042274">
    <property type="term" value="P:ribosomal small subunit biogenesis"/>
    <property type="evidence" value="ECO:0007669"/>
    <property type="project" value="UniProtKB-UniRule"/>
</dbReference>
<comment type="subunit">
    <text evidence="7">Interacts with uS11. Not a structural component of 40S pre-ribosomes, but transiently interacts with them by binding to uS11.</text>
</comment>